<feature type="transmembrane region" description="Helical" evidence="1">
    <location>
        <begin position="6"/>
        <end position="31"/>
    </location>
</feature>
<evidence type="ECO:0000256" key="1">
    <source>
        <dbReference type="SAM" id="Phobius"/>
    </source>
</evidence>
<gene>
    <name evidence="2" type="ORF">D8856_00510</name>
</gene>
<accession>A0A428CMP2</accession>
<keyword evidence="1" id="KW-0472">Membrane</keyword>
<dbReference type="RefSeq" id="WP_125827149.1">
    <property type="nucleotide sequence ID" value="NZ_RJNQ01000001.1"/>
</dbReference>
<reference evidence="2 3" key="1">
    <citation type="submission" date="2018-11" db="EMBL/GenBank/DDBJ databases">
        <title>Species Designations Belie Phenotypic and Genotypic Heterogeneity in Oral Streptococci.</title>
        <authorList>
            <person name="Velsko I."/>
        </authorList>
    </citation>
    <scope>NUCLEOTIDE SEQUENCE [LARGE SCALE GENOMIC DNA]</scope>
    <source>
        <strain evidence="2 3">BCA16</strain>
    </source>
</reference>
<protein>
    <submittedName>
        <fullName evidence="2">Uncharacterized protein</fullName>
    </submittedName>
</protein>
<evidence type="ECO:0000313" key="3">
    <source>
        <dbReference type="Proteomes" id="UP000272928"/>
    </source>
</evidence>
<comment type="caution">
    <text evidence="2">The sequence shown here is derived from an EMBL/GenBank/DDBJ whole genome shotgun (WGS) entry which is preliminary data.</text>
</comment>
<sequence>MKLEEINLYASIAASIATMLGTIVAVLALIISIRQSKYQSRILQYAKRKELYDFVYGLRDKWEFHFERLHKVPIYVPLNFFAFDTLSTYIDKKLPDYTQEEKSELAFTLTDSYNCLIDNLDDIQLYYNLKNYSIEIQKLREKFIALYSNILIFFNGSMEISLETLESNEMLEIKSIVKSINDELLSDNFEKLLNKMKKDLQIK</sequence>
<organism evidence="2 3">
    <name type="scientific">Streptococcus mitis</name>
    <dbReference type="NCBI Taxonomy" id="28037"/>
    <lineage>
        <taxon>Bacteria</taxon>
        <taxon>Bacillati</taxon>
        <taxon>Bacillota</taxon>
        <taxon>Bacilli</taxon>
        <taxon>Lactobacillales</taxon>
        <taxon>Streptococcaceae</taxon>
        <taxon>Streptococcus</taxon>
        <taxon>Streptococcus mitis group</taxon>
    </lineage>
</organism>
<keyword evidence="1" id="KW-1133">Transmembrane helix</keyword>
<keyword evidence="1" id="KW-0812">Transmembrane</keyword>
<proteinExistence type="predicted"/>
<name>A0A428CMP2_STRMT</name>
<evidence type="ECO:0000313" key="2">
    <source>
        <dbReference type="EMBL" id="RSI79560.1"/>
    </source>
</evidence>
<dbReference type="EMBL" id="RJNQ01000001">
    <property type="protein sequence ID" value="RSI79560.1"/>
    <property type="molecule type" value="Genomic_DNA"/>
</dbReference>
<dbReference type="AlphaFoldDB" id="A0A428CMP2"/>
<dbReference type="Proteomes" id="UP000272928">
    <property type="component" value="Unassembled WGS sequence"/>
</dbReference>